<accession>A0A9Q1JFD1</accession>
<organism evidence="2 3">
    <name type="scientific">Synaphobranchus kaupii</name>
    <name type="common">Kaup's arrowtooth eel</name>
    <dbReference type="NCBI Taxonomy" id="118154"/>
    <lineage>
        <taxon>Eukaryota</taxon>
        <taxon>Metazoa</taxon>
        <taxon>Chordata</taxon>
        <taxon>Craniata</taxon>
        <taxon>Vertebrata</taxon>
        <taxon>Euteleostomi</taxon>
        <taxon>Actinopterygii</taxon>
        <taxon>Neopterygii</taxon>
        <taxon>Teleostei</taxon>
        <taxon>Anguilliformes</taxon>
        <taxon>Synaphobranchidae</taxon>
        <taxon>Synaphobranchus</taxon>
    </lineage>
</organism>
<dbReference type="EMBL" id="JAINUF010000001">
    <property type="protein sequence ID" value="KAJ8382107.1"/>
    <property type="molecule type" value="Genomic_DNA"/>
</dbReference>
<keyword evidence="3" id="KW-1185">Reference proteome</keyword>
<protein>
    <submittedName>
        <fullName evidence="2">Uncharacterized protein</fullName>
    </submittedName>
</protein>
<proteinExistence type="predicted"/>
<feature type="compositionally biased region" description="Polar residues" evidence="1">
    <location>
        <begin position="88"/>
        <end position="102"/>
    </location>
</feature>
<evidence type="ECO:0000313" key="2">
    <source>
        <dbReference type="EMBL" id="KAJ8382107.1"/>
    </source>
</evidence>
<evidence type="ECO:0000313" key="3">
    <source>
        <dbReference type="Proteomes" id="UP001152622"/>
    </source>
</evidence>
<sequence length="108" mass="12040">METGPVLPQCDECVSCSAAQVEVTEQQAFLTLVSDRLRLLQPVSRQERAHKVLWDQRVTLGHLSSTLSLQKAWSTEDGEREPEEAPKTPSNWPAQLDFSQSAGMIDSM</sequence>
<dbReference type="Proteomes" id="UP001152622">
    <property type="component" value="Chromosome 1"/>
</dbReference>
<name>A0A9Q1JFD1_SYNKA</name>
<evidence type="ECO:0000256" key="1">
    <source>
        <dbReference type="SAM" id="MobiDB-lite"/>
    </source>
</evidence>
<gene>
    <name evidence="2" type="ORF">SKAU_G00028850</name>
</gene>
<comment type="caution">
    <text evidence="2">The sequence shown here is derived from an EMBL/GenBank/DDBJ whole genome shotgun (WGS) entry which is preliminary data.</text>
</comment>
<dbReference type="AlphaFoldDB" id="A0A9Q1JFD1"/>
<feature type="region of interest" description="Disordered" evidence="1">
    <location>
        <begin position="70"/>
        <end position="108"/>
    </location>
</feature>
<reference evidence="2" key="1">
    <citation type="journal article" date="2023" name="Science">
        <title>Genome structures resolve the early diversification of teleost fishes.</title>
        <authorList>
            <person name="Parey E."/>
            <person name="Louis A."/>
            <person name="Montfort J."/>
            <person name="Bouchez O."/>
            <person name="Roques C."/>
            <person name="Iampietro C."/>
            <person name="Lluch J."/>
            <person name="Castinel A."/>
            <person name="Donnadieu C."/>
            <person name="Desvignes T."/>
            <person name="Floi Bucao C."/>
            <person name="Jouanno E."/>
            <person name="Wen M."/>
            <person name="Mejri S."/>
            <person name="Dirks R."/>
            <person name="Jansen H."/>
            <person name="Henkel C."/>
            <person name="Chen W.J."/>
            <person name="Zahm M."/>
            <person name="Cabau C."/>
            <person name="Klopp C."/>
            <person name="Thompson A.W."/>
            <person name="Robinson-Rechavi M."/>
            <person name="Braasch I."/>
            <person name="Lecointre G."/>
            <person name="Bobe J."/>
            <person name="Postlethwait J.H."/>
            <person name="Berthelot C."/>
            <person name="Roest Crollius H."/>
            <person name="Guiguen Y."/>
        </authorList>
    </citation>
    <scope>NUCLEOTIDE SEQUENCE</scope>
    <source>
        <strain evidence="2">WJC10195</strain>
    </source>
</reference>